<gene>
    <name evidence="2" type="ORF">BN000_03307</name>
</gene>
<dbReference type="STRING" id="1499688.BN000_03307"/>
<sequence>MKYEWRKQEKDLYIPKQKPELVTVPEQKFITVKGKGNPNSEEFSKRIEVLFSLAYAIRMMPKQGYTPEGYFEYTVYPLEGLWDLTEEGRKLDTLDKDELLYTIMIRQPDFVTKEIVDRAFEIVRKKKPNPLLDEVSFDTIKDGLSVQILHIGSYDNEPQSFKKMKEFIEENHLEIATLRHREIYLSDARKVEPAKLKTVLRYKVKSRK</sequence>
<dbReference type="RefSeq" id="WP_090635728.1">
    <property type="nucleotide sequence ID" value="NZ_CVRB01000003.1"/>
</dbReference>
<dbReference type="SUPFAM" id="SSF55136">
    <property type="entry name" value="Probable bacterial effector-binding domain"/>
    <property type="match status" value="1"/>
</dbReference>
<dbReference type="InterPro" id="IPR029442">
    <property type="entry name" value="GyrI-like"/>
</dbReference>
<feature type="domain" description="GyrI-like small molecule binding" evidence="1">
    <location>
        <begin position="18"/>
        <end position="199"/>
    </location>
</feature>
<proteinExistence type="predicted"/>
<protein>
    <recommendedName>
        <fullName evidence="1">GyrI-like small molecule binding domain-containing protein</fullName>
    </recommendedName>
</protein>
<dbReference type="Pfam" id="PF06445">
    <property type="entry name" value="GyrI-like"/>
    <property type="match status" value="1"/>
</dbReference>
<dbReference type="EMBL" id="CVRB01000003">
    <property type="protein sequence ID" value="CRK83343.1"/>
    <property type="molecule type" value="Genomic_DNA"/>
</dbReference>
<dbReference type="AlphaFoldDB" id="A0A0U1NZC2"/>
<dbReference type="InterPro" id="IPR011256">
    <property type="entry name" value="Reg_factor_effector_dom_sf"/>
</dbReference>
<dbReference type="InterPro" id="IPR008319">
    <property type="entry name" value="GyrI-like_CCH_Lin2189-like"/>
</dbReference>
<dbReference type="Gene3D" id="3.20.80.10">
    <property type="entry name" value="Regulatory factor, effector binding domain"/>
    <property type="match status" value="1"/>
</dbReference>
<organism evidence="2 3">
    <name type="scientific">Neobacillus massiliamazoniensis</name>
    <dbReference type="NCBI Taxonomy" id="1499688"/>
    <lineage>
        <taxon>Bacteria</taxon>
        <taxon>Bacillati</taxon>
        <taxon>Bacillota</taxon>
        <taxon>Bacilli</taxon>
        <taxon>Bacillales</taxon>
        <taxon>Bacillaceae</taxon>
        <taxon>Neobacillus</taxon>
    </lineage>
</organism>
<evidence type="ECO:0000259" key="1">
    <source>
        <dbReference type="Pfam" id="PF06445"/>
    </source>
</evidence>
<keyword evidence="3" id="KW-1185">Reference proteome</keyword>
<evidence type="ECO:0000313" key="2">
    <source>
        <dbReference type="EMBL" id="CRK83343.1"/>
    </source>
</evidence>
<accession>A0A0U1NZC2</accession>
<reference evidence="3" key="1">
    <citation type="submission" date="2015-05" db="EMBL/GenBank/DDBJ databases">
        <authorList>
            <person name="Urmite Genomes"/>
        </authorList>
    </citation>
    <scope>NUCLEOTIDE SEQUENCE [LARGE SCALE GENOMIC DNA]</scope>
    <source>
        <strain evidence="3">LF1</strain>
    </source>
</reference>
<dbReference type="PIRSF" id="PIRSF031644">
    <property type="entry name" value="UCP031644"/>
    <property type="match status" value="1"/>
</dbReference>
<dbReference type="Proteomes" id="UP000199087">
    <property type="component" value="Unassembled WGS sequence"/>
</dbReference>
<name>A0A0U1NZC2_9BACI</name>
<dbReference type="OrthoDB" id="4772335at2"/>
<evidence type="ECO:0000313" key="3">
    <source>
        <dbReference type="Proteomes" id="UP000199087"/>
    </source>
</evidence>